<dbReference type="Pfam" id="PF00015">
    <property type="entry name" value="MCPsignal"/>
    <property type="match status" value="1"/>
</dbReference>
<evidence type="ECO:0000256" key="6">
    <source>
        <dbReference type="SAM" id="Phobius"/>
    </source>
</evidence>
<dbReference type="PROSITE" id="PS50111">
    <property type="entry name" value="CHEMOTAXIS_TRANSDUC_2"/>
    <property type="match status" value="1"/>
</dbReference>
<keyword evidence="2 6" id="KW-1133">Transmembrane helix</keyword>
<evidence type="ECO:0000256" key="1">
    <source>
        <dbReference type="ARBA" id="ARBA00022692"/>
    </source>
</evidence>
<keyword evidence="1 6" id="KW-0812">Transmembrane</keyword>
<dbReference type="Gene3D" id="1.10.287.950">
    <property type="entry name" value="Methyl-accepting chemotaxis protein"/>
    <property type="match status" value="1"/>
</dbReference>
<reference evidence="9" key="1">
    <citation type="submission" date="2021-01" db="EMBL/GenBank/DDBJ databases">
        <title>Whole genome shotgun sequence of Actinoplanes rishiriensis NBRC 108556.</title>
        <authorList>
            <person name="Komaki H."/>
            <person name="Tamura T."/>
        </authorList>
    </citation>
    <scope>NUCLEOTIDE SEQUENCE</scope>
    <source>
        <strain evidence="9">NBRC 108556</strain>
    </source>
</reference>
<keyword evidence="10" id="KW-1185">Reference proteome</keyword>
<evidence type="ECO:0000313" key="9">
    <source>
        <dbReference type="EMBL" id="GIE97406.1"/>
    </source>
</evidence>
<evidence type="ECO:0000256" key="3">
    <source>
        <dbReference type="ARBA" id="ARBA00023224"/>
    </source>
</evidence>
<dbReference type="InterPro" id="IPR024478">
    <property type="entry name" value="HlyB_4HB_MCP"/>
</dbReference>
<comment type="caution">
    <text evidence="9">The sequence shown here is derived from an EMBL/GenBank/DDBJ whole genome shotgun (WGS) entry which is preliminary data.</text>
</comment>
<dbReference type="InterPro" id="IPR004089">
    <property type="entry name" value="MCPsignal_dom"/>
</dbReference>
<protein>
    <submittedName>
        <fullName evidence="9">Chemotaxis protein</fullName>
    </submittedName>
</protein>
<dbReference type="InterPro" id="IPR003660">
    <property type="entry name" value="HAMP_dom"/>
</dbReference>
<evidence type="ECO:0000259" key="7">
    <source>
        <dbReference type="PROSITE" id="PS50111"/>
    </source>
</evidence>
<dbReference type="PANTHER" id="PTHR32089:SF112">
    <property type="entry name" value="LYSOZYME-LIKE PROTEIN-RELATED"/>
    <property type="match status" value="1"/>
</dbReference>
<evidence type="ECO:0000259" key="8">
    <source>
        <dbReference type="PROSITE" id="PS50885"/>
    </source>
</evidence>
<feature type="transmembrane region" description="Helical" evidence="6">
    <location>
        <begin position="210"/>
        <end position="229"/>
    </location>
</feature>
<gene>
    <name evidence="9" type="ORF">Ari01nite_48710</name>
</gene>
<feature type="domain" description="Methyl-accepting transducer" evidence="7">
    <location>
        <begin position="294"/>
        <end position="530"/>
    </location>
</feature>
<evidence type="ECO:0000256" key="2">
    <source>
        <dbReference type="ARBA" id="ARBA00022989"/>
    </source>
</evidence>
<dbReference type="InterPro" id="IPR004090">
    <property type="entry name" value="Chemotax_Me-accpt_rcpt"/>
</dbReference>
<dbReference type="GO" id="GO:0006935">
    <property type="term" value="P:chemotaxis"/>
    <property type="evidence" value="ECO:0007669"/>
    <property type="project" value="InterPro"/>
</dbReference>
<sequence>MAAMTISAGTATGAGTRRSSFADLSVNVKILAAVATAALVAFLVGILGLTSLSGASNSAQLIYSSNVASIKAVGQLNAVVLKARVDTANQALSVDPAKTKKFADAFTADLESFTTAIAAYRASNPASDAALIDQLQTDWDAYADVATNKLIPAGHRKELGEWAAIRDREALPLLTRILDQLVTMDGLETADAAKNAAAAKSGYESSRTTSIITLTVGLVLALAIGVIVARKIVQSLTKVTYVCDGLADGDLTRSTGLDTRDEPGRMARALDTALTRLRQTIATIEGSATSLAGASEQMTSTAATIAASAEQTSTQALAASAAAEEVSRSVETVSSGSEQMGASIREISQNAAEAARVASEAVTITATTSATMNKLGESSAEIGNVIKVITAIAEQTNLLALNATIEAARAGEMGKGFAVVASEVKDLAQETARATEDISRRVEAIQADTHGAVAAIDEISIVIQRISEFQTTIASAVEEQTATTAEMNRSVSEAAGGTGAIAQNITGVADAARMTSQGVTETQQATTELARMSTELSGLVATFRI</sequence>
<name>A0A919K6A7_9ACTN</name>
<dbReference type="Pfam" id="PF12729">
    <property type="entry name" value="4HB_MCP_1"/>
    <property type="match status" value="1"/>
</dbReference>
<feature type="domain" description="HAMP" evidence="8">
    <location>
        <begin position="230"/>
        <end position="282"/>
    </location>
</feature>
<dbReference type="GO" id="GO:0016020">
    <property type="term" value="C:membrane"/>
    <property type="evidence" value="ECO:0007669"/>
    <property type="project" value="InterPro"/>
</dbReference>
<dbReference type="SUPFAM" id="SSF58104">
    <property type="entry name" value="Methyl-accepting chemotaxis protein (MCP) signaling domain"/>
    <property type="match status" value="1"/>
</dbReference>
<dbReference type="SMART" id="SM00283">
    <property type="entry name" value="MA"/>
    <property type="match status" value="1"/>
</dbReference>
<dbReference type="SMART" id="SM00304">
    <property type="entry name" value="HAMP"/>
    <property type="match status" value="1"/>
</dbReference>
<evidence type="ECO:0000256" key="5">
    <source>
        <dbReference type="PROSITE-ProRule" id="PRU00284"/>
    </source>
</evidence>
<dbReference type="Proteomes" id="UP000636960">
    <property type="component" value="Unassembled WGS sequence"/>
</dbReference>
<dbReference type="PRINTS" id="PR00260">
    <property type="entry name" value="CHEMTRNSDUCR"/>
</dbReference>
<organism evidence="9 10">
    <name type="scientific">Paractinoplanes rishiriensis</name>
    <dbReference type="NCBI Taxonomy" id="1050105"/>
    <lineage>
        <taxon>Bacteria</taxon>
        <taxon>Bacillati</taxon>
        <taxon>Actinomycetota</taxon>
        <taxon>Actinomycetes</taxon>
        <taxon>Micromonosporales</taxon>
        <taxon>Micromonosporaceae</taxon>
        <taxon>Paractinoplanes</taxon>
    </lineage>
</organism>
<evidence type="ECO:0000313" key="10">
    <source>
        <dbReference type="Proteomes" id="UP000636960"/>
    </source>
</evidence>
<accession>A0A919K6A7</accession>
<dbReference type="AlphaFoldDB" id="A0A919K6A7"/>
<dbReference type="PROSITE" id="PS50885">
    <property type="entry name" value="HAMP"/>
    <property type="match status" value="1"/>
</dbReference>
<proteinExistence type="inferred from homology"/>
<dbReference type="PANTHER" id="PTHR32089">
    <property type="entry name" value="METHYL-ACCEPTING CHEMOTAXIS PROTEIN MCPB"/>
    <property type="match status" value="1"/>
</dbReference>
<keyword evidence="3 5" id="KW-0807">Transducer</keyword>
<dbReference type="EMBL" id="BOMV01000056">
    <property type="protein sequence ID" value="GIE97406.1"/>
    <property type="molecule type" value="Genomic_DNA"/>
</dbReference>
<feature type="transmembrane region" description="Helical" evidence="6">
    <location>
        <begin position="30"/>
        <end position="52"/>
    </location>
</feature>
<dbReference type="GO" id="GO:0004888">
    <property type="term" value="F:transmembrane signaling receptor activity"/>
    <property type="evidence" value="ECO:0007669"/>
    <property type="project" value="InterPro"/>
</dbReference>
<comment type="similarity">
    <text evidence="4">Belongs to the methyl-accepting chemotaxis (MCP) protein family.</text>
</comment>
<dbReference type="GO" id="GO:0007165">
    <property type="term" value="P:signal transduction"/>
    <property type="evidence" value="ECO:0007669"/>
    <property type="project" value="UniProtKB-KW"/>
</dbReference>
<keyword evidence="6" id="KW-0472">Membrane</keyword>
<evidence type="ECO:0000256" key="4">
    <source>
        <dbReference type="ARBA" id="ARBA00029447"/>
    </source>
</evidence>